<protein>
    <submittedName>
        <fullName evidence="2">Uncharacterized protein</fullName>
    </submittedName>
</protein>
<dbReference type="EMBL" id="GG692439">
    <property type="protein sequence ID" value="EER36586.1"/>
    <property type="molecule type" value="Genomic_DNA"/>
</dbReference>
<dbReference type="Proteomes" id="UP000002624">
    <property type="component" value="Unassembled WGS sequence"/>
</dbReference>
<name>C6HSR1_AJECH</name>
<sequence>MQAESERERSLQPGLSVSALEDSDNTGEGEGETEGEQERERLTEDGETRDARQESIEHQPQKSNSSTPRAAMRGIISPIPWQCRQKYNTGDDTQQRRNLGKAWAGDRWDRR</sequence>
<dbReference type="VEuPathDB" id="FungiDB:HCDG_09242"/>
<evidence type="ECO:0000313" key="3">
    <source>
        <dbReference type="Proteomes" id="UP000002624"/>
    </source>
</evidence>
<evidence type="ECO:0000256" key="1">
    <source>
        <dbReference type="SAM" id="MobiDB-lite"/>
    </source>
</evidence>
<accession>C6HSR1</accession>
<gene>
    <name evidence="2" type="ORF">HCDG_09242</name>
</gene>
<feature type="compositionally biased region" description="Basic and acidic residues" evidence="1">
    <location>
        <begin position="36"/>
        <end position="60"/>
    </location>
</feature>
<proteinExistence type="predicted"/>
<evidence type="ECO:0000313" key="2">
    <source>
        <dbReference type="EMBL" id="EER36586.1"/>
    </source>
</evidence>
<dbReference type="AlphaFoldDB" id="C6HSR1"/>
<dbReference type="HOGENOM" id="CLU_2157660_0_0_1"/>
<reference evidence="3" key="1">
    <citation type="submission" date="2009-05" db="EMBL/GenBank/DDBJ databases">
        <title>The genome sequence of Ajellomyces capsulatus strain H143.</title>
        <authorList>
            <person name="Champion M."/>
            <person name="Cuomo C.A."/>
            <person name="Ma L.-J."/>
            <person name="Henn M.R."/>
            <person name="Sil A."/>
            <person name="Goldman B."/>
            <person name="Young S.K."/>
            <person name="Kodira C.D."/>
            <person name="Zeng Q."/>
            <person name="Koehrsen M."/>
            <person name="Alvarado L."/>
            <person name="Berlin A.M."/>
            <person name="Borenstein D."/>
            <person name="Chen Z."/>
            <person name="Engels R."/>
            <person name="Freedman E."/>
            <person name="Gellesch M."/>
            <person name="Goldberg J."/>
            <person name="Griggs A."/>
            <person name="Gujja S."/>
            <person name="Heiman D.I."/>
            <person name="Hepburn T.A."/>
            <person name="Howarth C."/>
            <person name="Jen D."/>
            <person name="Larson L."/>
            <person name="Lewis B."/>
            <person name="Mehta T."/>
            <person name="Park D."/>
            <person name="Pearson M."/>
            <person name="Roberts A."/>
            <person name="Saif S."/>
            <person name="Shea T.D."/>
            <person name="Shenoy N."/>
            <person name="Sisk P."/>
            <person name="Stolte C."/>
            <person name="Sykes S."/>
            <person name="Walk T."/>
            <person name="White J."/>
            <person name="Yandava C."/>
            <person name="Klein B."/>
            <person name="McEwen J.G."/>
            <person name="Puccia R."/>
            <person name="Goldman G.H."/>
            <person name="Felipe M.S."/>
            <person name="Nino-Vega G."/>
            <person name="San-Blas G."/>
            <person name="Taylor J.W."/>
            <person name="Mendoza L."/>
            <person name="Galagan J.E."/>
            <person name="Nusbaum C."/>
            <person name="Birren B.W."/>
        </authorList>
    </citation>
    <scope>NUCLEOTIDE SEQUENCE [LARGE SCALE GENOMIC DNA]</scope>
    <source>
        <strain evidence="3">H143</strain>
    </source>
</reference>
<feature type="compositionally biased region" description="Basic and acidic residues" evidence="1">
    <location>
        <begin position="1"/>
        <end position="10"/>
    </location>
</feature>
<feature type="compositionally biased region" description="Acidic residues" evidence="1">
    <location>
        <begin position="21"/>
        <end position="35"/>
    </location>
</feature>
<organism evidence="2 3">
    <name type="scientific">Ajellomyces capsulatus (strain H143)</name>
    <name type="common">Darling's disease fungus</name>
    <name type="synonym">Histoplasma capsulatum</name>
    <dbReference type="NCBI Taxonomy" id="544712"/>
    <lineage>
        <taxon>Eukaryota</taxon>
        <taxon>Fungi</taxon>
        <taxon>Dikarya</taxon>
        <taxon>Ascomycota</taxon>
        <taxon>Pezizomycotina</taxon>
        <taxon>Eurotiomycetes</taxon>
        <taxon>Eurotiomycetidae</taxon>
        <taxon>Onygenales</taxon>
        <taxon>Ajellomycetaceae</taxon>
        <taxon>Histoplasma</taxon>
    </lineage>
</organism>
<feature type="region of interest" description="Disordered" evidence="1">
    <location>
        <begin position="1"/>
        <end position="111"/>
    </location>
</feature>